<comment type="caution">
    <text evidence="2">The sequence shown here is derived from an EMBL/GenBank/DDBJ whole genome shotgun (WGS) entry which is preliminary data.</text>
</comment>
<proteinExistence type="predicted"/>
<sequence length="90" mass="10245">MTWPRIFHLFADYALIQATSLPSESVFSSSAETDTKCRNCTNAVLMEALQALKFNYKKASSASCLDGSHLQFQMMKKTGFTYWHLLLTNR</sequence>
<protein>
    <recommendedName>
        <fullName evidence="4">HAT C-terminal dimerisation domain-containing protein</fullName>
    </recommendedName>
</protein>
<evidence type="ECO:0000256" key="1">
    <source>
        <dbReference type="SAM" id="SignalP"/>
    </source>
</evidence>
<evidence type="ECO:0000313" key="3">
    <source>
        <dbReference type="Proteomes" id="UP001218218"/>
    </source>
</evidence>
<gene>
    <name evidence="2" type="ORF">DFH08DRAFT_686795</name>
</gene>
<reference evidence="2" key="1">
    <citation type="submission" date="2023-03" db="EMBL/GenBank/DDBJ databases">
        <title>Massive genome expansion in bonnet fungi (Mycena s.s.) driven by repeated elements and novel gene families across ecological guilds.</title>
        <authorList>
            <consortium name="Lawrence Berkeley National Laboratory"/>
            <person name="Harder C.B."/>
            <person name="Miyauchi S."/>
            <person name="Viragh M."/>
            <person name="Kuo A."/>
            <person name="Thoen E."/>
            <person name="Andreopoulos B."/>
            <person name="Lu D."/>
            <person name="Skrede I."/>
            <person name="Drula E."/>
            <person name="Henrissat B."/>
            <person name="Morin E."/>
            <person name="Kohler A."/>
            <person name="Barry K."/>
            <person name="LaButti K."/>
            <person name="Morin E."/>
            <person name="Salamov A."/>
            <person name="Lipzen A."/>
            <person name="Mereny Z."/>
            <person name="Hegedus B."/>
            <person name="Baldrian P."/>
            <person name="Stursova M."/>
            <person name="Weitz H."/>
            <person name="Taylor A."/>
            <person name="Grigoriev I.V."/>
            <person name="Nagy L.G."/>
            <person name="Martin F."/>
            <person name="Kauserud H."/>
        </authorList>
    </citation>
    <scope>NUCLEOTIDE SEQUENCE</scope>
    <source>
        <strain evidence="2">CBHHK002</strain>
    </source>
</reference>
<dbReference type="EMBL" id="JARIHO010000006">
    <property type="protein sequence ID" value="KAJ7359855.1"/>
    <property type="molecule type" value="Genomic_DNA"/>
</dbReference>
<dbReference type="AlphaFoldDB" id="A0AAD7AJY4"/>
<dbReference type="Proteomes" id="UP001218218">
    <property type="component" value="Unassembled WGS sequence"/>
</dbReference>
<name>A0AAD7AJY4_9AGAR</name>
<feature type="chain" id="PRO_5041948645" description="HAT C-terminal dimerisation domain-containing protein" evidence="1">
    <location>
        <begin position="19"/>
        <end position="90"/>
    </location>
</feature>
<evidence type="ECO:0008006" key="4">
    <source>
        <dbReference type="Google" id="ProtNLM"/>
    </source>
</evidence>
<keyword evidence="1" id="KW-0732">Signal</keyword>
<organism evidence="2 3">
    <name type="scientific">Mycena albidolilacea</name>
    <dbReference type="NCBI Taxonomy" id="1033008"/>
    <lineage>
        <taxon>Eukaryota</taxon>
        <taxon>Fungi</taxon>
        <taxon>Dikarya</taxon>
        <taxon>Basidiomycota</taxon>
        <taxon>Agaricomycotina</taxon>
        <taxon>Agaricomycetes</taxon>
        <taxon>Agaricomycetidae</taxon>
        <taxon>Agaricales</taxon>
        <taxon>Marasmiineae</taxon>
        <taxon>Mycenaceae</taxon>
        <taxon>Mycena</taxon>
    </lineage>
</organism>
<keyword evidence="3" id="KW-1185">Reference proteome</keyword>
<accession>A0AAD7AJY4</accession>
<evidence type="ECO:0000313" key="2">
    <source>
        <dbReference type="EMBL" id="KAJ7359855.1"/>
    </source>
</evidence>
<feature type="signal peptide" evidence="1">
    <location>
        <begin position="1"/>
        <end position="18"/>
    </location>
</feature>